<dbReference type="Gene3D" id="4.10.170.10">
    <property type="entry name" value="p53-like tetramerisation domain"/>
    <property type="match status" value="1"/>
</dbReference>
<evidence type="ECO:0000256" key="7">
    <source>
        <dbReference type="ARBA" id="ARBA00023015"/>
    </source>
</evidence>
<feature type="compositionally biased region" description="Polar residues" evidence="12">
    <location>
        <begin position="343"/>
        <end position="355"/>
    </location>
</feature>
<name>A0ABN8MS97_9CNID</name>
<evidence type="ECO:0000256" key="6">
    <source>
        <dbReference type="ARBA" id="ARBA00022833"/>
    </source>
</evidence>
<feature type="compositionally biased region" description="Low complexity" evidence="12">
    <location>
        <begin position="489"/>
        <end position="512"/>
    </location>
</feature>
<dbReference type="PRINTS" id="PR00386">
    <property type="entry name" value="P53SUPPRESSR"/>
</dbReference>
<keyword evidence="9" id="KW-0010">Activator</keyword>
<comment type="subcellular location">
    <subcellularLocation>
        <location evidence="2">Nucleus</location>
    </subcellularLocation>
</comment>
<dbReference type="CDD" id="cd08367">
    <property type="entry name" value="P53"/>
    <property type="match status" value="1"/>
</dbReference>
<feature type="region of interest" description="Disordered" evidence="12">
    <location>
        <begin position="10"/>
        <end position="30"/>
    </location>
</feature>
<evidence type="ECO:0000256" key="5">
    <source>
        <dbReference type="ARBA" id="ARBA00022723"/>
    </source>
</evidence>
<dbReference type="Gene3D" id="3.80.10.10">
    <property type="entry name" value="Ribonuclease Inhibitor"/>
    <property type="match status" value="1"/>
</dbReference>
<evidence type="ECO:0000256" key="12">
    <source>
        <dbReference type="SAM" id="MobiDB-lite"/>
    </source>
</evidence>
<evidence type="ECO:0000313" key="16">
    <source>
        <dbReference type="Proteomes" id="UP001159427"/>
    </source>
</evidence>
<feature type="domain" description="p53 DNA-binding" evidence="13">
    <location>
        <begin position="145"/>
        <end position="333"/>
    </location>
</feature>
<keyword evidence="16" id="KW-1185">Reference proteome</keyword>
<evidence type="ECO:0000256" key="10">
    <source>
        <dbReference type="ARBA" id="ARBA00023163"/>
    </source>
</evidence>
<dbReference type="Gene3D" id="2.60.40.720">
    <property type="match status" value="1"/>
</dbReference>
<evidence type="ECO:0000259" key="13">
    <source>
        <dbReference type="Pfam" id="PF00870"/>
    </source>
</evidence>
<comment type="cofactor">
    <cofactor evidence="1">
        <name>Zn(2+)</name>
        <dbReference type="ChEBI" id="CHEBI:29105"/>
    </cofactor>
</comment>
<evidence type="ECO:0000256" key="9">
    <source>
        <dbReference type="ARBA" id="ARBA00023159"/>
    </source>
</evidence>
<keyword evidence="8" id="KW-0238">DNA-binding</keyword>
<proteinExistence type="inferred from homology"/>
<feature type="compositionally biased region" description="Polar residues" evidence="12">
    <location>
        <begin position="15"/>
        <end position="30"/>
    </location>
</feature>
<dbReference type="InterPro" id="IPR010991">
    <property type="entry name" value="p53_tetrameristn"/>
</dbReference>
<dbReference type="Proteomes" id="UP001159427">
    <property type="component" value="Unassembled WGS sequence"/>
</dbReference>
<dbReference type="InterPro" id="IPR032675">
    <property type="entry name" value="LRR_dom_sf"/>
</dbReference>
<dbReference type="InterPro" id="IPR036674">
    <property type="entry name" value="p53_tetramer_sf"/>
</dbReference>
<dbReference type="InterPro" id="IPR002117">
    <property type="entry name" value="p53_tumour_suppressor"/>
</dbReference>
<sequence>MVDSVLVLEGKKSSDNMSQHSQNSTTSLEPILSQETFNDIFSTVQGFLKPEDLSRIQTEYNEAPRVVQLTESNIHENVMFNLEAVSVVRPELEFPFPPDQPFTRTVLKQEPIESPSEQDTKPFFPPMVTTPPPDLPNTQPLIVCNTDFPGNWGFGIGFEEEKSPPTKSAQWTYSPYLEKLFMKMRCIVPMRIKMREFPTTSGFFVRVVVIYKQPEHYREIVERCPNHITKQKDGHHAPKHLLRCENPQTLYETCPETGRHSLKIPLGVAQAGSDFVTEMFQMMCFSSCPGGLNRRPILVIFTLEYGNRVVGRKAQNVRICACPGRDRGIEENAEAKRRERDPTFNSSETQVQPIRTSTPNMTPPPTPQVISAPHSPPAEGPSTSAGSTGEANKAPVPKLSKKRSYSSLSSGFEVRAVTVDKNPLKKIKTQDEEIFTIQVKGREKYEMLLKIKEGLDLMDLVPQAQIDKYRASCPPCGRVDEMDNTPPMLSQLSRSDSGSSTQSPPSSQQSSGGAAGINAVRSTQDERDNYTSVPIVVLTVHRAQEEAREQNPNGNFEEEDALPLPSSKYRYSKWHELEDMDVKGNMLRSPRVRRNPKGFKVENLRKLDEQEKLEYGDSDEEDGRIHLPLKKNKPKRVRNYKNKMENWENAESVNLSYQDLGDPFQRKEFQRVLRRLMRCENLQLIENSLQDLSSVLLPRCTHLYLQRNFITDLKKLPKAPLLVHLSLQQNNVESLNGLEVLRKTTIQSLVLKGNPVELDPTYRQQVFSILPQLQLLDGIPKLESDSGDAVVGAKSCIVS</sequence>
<keyword evidence="4" id="KW-0053">Apoptosis</keyword>
<protein>
    <recommendedName>
        <fullName evidence="17">Cellular tumor antigen p53</fullName>
    </recommendedName>
</protein>
<evidence type="ECO:0000256" key="1">
    <source>
        <dbReference type="ARBA" id="ARBA00001947"/>
    </source>
</evidence>
<feature type="compositionally biased region" description="Basic and acidic residues" evidence="12">
    <location>
        <begin position="331"/>
        <end position="342"/>
    </location>
</feature>
<dbReference type="SUPFAM" id="SSF47719">
    <property type="entry name" value="p53 tetramerization domain"/>
    <property type="match status" value="1"/>
</dbReference>
<comment type="similarity">
    <text evidence="3">Belongs to the p53 family.</text>
</comment>
<dbReference type="PANTHER" id="PTHR11447">
    <property type="entry name" value="CELLULAR TUMOR ANTIGEN P53"/>
    <property type="match status" value="1"/>
</dbReference>
<keyword evidence="5" id="KW-0479">Metal-binding</keyword>
<dbReference type="SUPFAM" id="SSF49417">
    <property type="entry name" value="p53-like transcription factors"/>
    <property type="match status" value="1"/>
</dbReference>
<feature type="domain" description="p53 tetramerisation" evidence="14">
    <location>
        <begin position="427"/>
        <end position="465"/>
    </location>
</feature>
<feature type="compositionally biased region" description="Polar residues" evidence="12">
    <location>
        <begin position="381"/>
        <end position="390"/>
    </location>
</feature>
<evidence type="ECO:0000256" key="2">
    <source>
        <dbReference type="ARBA" id="ARBA00004123"/>
    </source>
</evidence>
<keyword evidence="6" id="KW-0862">Zinc</keyword>
<keyword evidence="10" id="KW-0804">Transcription</keyword>
<feature type="region of interest" description="Disordered" evidence="12">
    <location>
        <begin position="545"/>
        <end position="564"/>
    </location>
</feature>
<dbReference type="InterPro" id="IPR001611">
    <property type="entry name" value="Leu-rich_rpt"/>
</dbReference>
<dbReference type="InterPro" id="IPR012346">
    <property type="entry name" value="p53/RUNT-type_TF_DNA-bd_sf"/>
</dbReference>
<dbReference type="Pfam" id="PF00870">
    <property type="entry name" value="P53"/>
    <property type="match status" value="1"/>
</dbReference>
<organism evidence="15 16">
    <name type="scientific">Porites evermanni</name>
    <dbReference type="NCBI Taxonomy" id="104178"/>
    <lineage>
        <taxon>Eukaryota</taxon>
        <taxon>Metazoa</taxon>
        <taxon>Cnidaria</taxon>
        <taxon>Anthozoa</taxon>
        <taxon>Hexacorallia</taxon>
        <taxon>Scleractinia</taxon>
        <taxon>Fungiina</taxon>
        <taxon>Poritidae</taxon>
        <taxon>Porites</taxon>
    </lineage>
</organism>
<evidence type="ECO:0000256" key="4">
    <source>
        <dbReference type="ARBA" id="ARBA00022703"/>
    </source>
</evidence>
<gene>
    <name evidence="15" type="ORF">PEVE_00037934</name>
</gene>
<dbReference type="InterPro" id="IPR011615">
    <property type="entry name" value="p53_DNA-bd"/>
</dbReference>
<evidence type="ECO:0000256" key="11">
    <source>
        <dbReference type="ARBA" id="ARBA00023242"/>
    </source>
</evidence>
<dbReference type="EMBL" id="CALNXI010000632">
    <property type="protein sequence ID" value="CAH3030417.1"/>
    <property type="molecule type" value="Genomic_DNA"/>
</dbReference>
<dbReference type="PROSITE" id="PS51450">
    <property type="entry name" value="LRR"/>
    <property type="match status" value="1"/>
</dbReference>
<accession>A0ABN8MS97</accession>
<dbReference type="Pfam" id="PF07710">
    <property type="entry name" value="P53_tetramer"/>
    <property type="match status" value="1"/>
</dbReference>
<dbReference type="InterPro" id="IPR008967">
    <property type="entry name" value="p53-like_TF_DNA-bd_sf"/>
</dbReference>
<evidence type="ECO:0000259" key="14">
    <source>
        <dbReference type="Pfam" id="PF07710"/>
    </source>
</evidence>
<keyword evidence="11" id="KW-0539">Nucleus</keyword>
<dbReference type="PANTHER" id="PTHR11447:SF16">
    <property type="entry name" value="P53 PROTEIN LONG FORM VARIANT 1"/>
    <property type="match status" value="1"/>
</dbReference>
<dbReference type="SUPFAM" id="SSF52058">
    <property type="entry name" value="L domain-like"/>
    <property type="match status" value="1"/>
</dbReference>
<evidence type="ECO:0008006" key="17">
    <source>
        <dbReference type="Google" id="ProtNLM"/>
    </source>
</evidence>
<evidence type="ECO:0000256" key="8">
    <source>
        <dbReference type="ARBA" id="ARBA00023125"/>
    </source>
</evidence>
<feature type="region of interest" description="Disordered" evidence="12">
    <location>
        <begin position="331"/>
        <end position="407"/>
    </location>
</feature>
<reference evidence="15 16" key="1">
    <citation type="submission" date="2022-05" db="EMBL/GenBank/DDBJ databases">
        <authorList>
            <consortium name="Genoscope - CEA"/>
            <person name="William W."/>
        </authorList>
    </citation>
    <scope>NUCLEOTIDE SEQUENCE [LARGE SCALE GENOMIC DNA]</scope>
</reference>
<evidence type="ECO:0000256" key="3">
    <source>
        <dbReference type="ARBA" id="ARBA00006167"/>
    </source>
</evidence>
<keyword evidence="7" id="KW-0805">Transcription regulation</keyword>
<evidence type="ECO:0000313" key="15">
    <source>
        <dbReference type="EMBL" id="CAH3030417.1"/>
    </source>
</evidence>
<feature type="region of interest" description="Disordered" evidence="12">
    <location>
        <begin position="477"/>
        <end position="516"/>
    </location>
</feature>
<comment type="caution">
    <text evidence="15">The sequence shown here is derived from an EMBL/GenBank/DDBJ whole genome shotgun (WGS) entry which is preliminary data.</text>
</comment>